<dbReference type="RefSeq" id="WP_263389600.1">
    <property type="nucleotide sequence ID" value="NZ_JAOVQN010000020.1"/>
</dbReference>
<keyword evidence="3" id="KW-1185">Reference proteome</keyword>
<evidence type="ECO:0000313" key="3">
    <source>
        <dbReference type="Proteomes" id="UP001321014"/>
    </source>
</evidence>
<evidence type="ECO:0000313" key="2">
    <source>
        <dbReference type="EMBL" id="MCU9839671.1"/>
    </source>
</evidence>
<comment type="caution">
    <text evidence="2">The sequence shown here is derived from an EMBL/GenBank/DDBJ whole genome shotgun (WGS) entry which is preliminary data.</text>
</comment>
<protein>
    <submittedName>
        <fullName evidence="2">Uncharacterized protein</fullName>
    </submittedName>
</protein>
<organism evidence="2 3">
    <name type="scientific">Ruegeria marisflavi</name>
    <dbReference type="NCBI Taxonomy" id="2984152"/>
    <lineage>
        <taxon>Bacteria</taxon>
        <taxon>Pseudomonadati</taxon>
        <taxon>Pseudomonadota</taxon>
        <taxon>Alphaproteobacteria</taxon>
        <taxon>Rhodobacterales</taxon>
        <taxon>Roseobacteraceae</taxon>
        <taxon>Ruegeria</taxon>
    </lineage>
</organism>
<proteinExistence type="predicted"/>
<accession>A0ABT2WUW6</accession>
<name>A0ABT2WUW6_9RHOB</name>
<dbReference type="Proteomes" id="UP001321014">
    <property type="component" value="Unassembled WGS sequence"/>
</dbReference>
<sequence length="74" mass="8465">MSNNKFTRRQQQRRHAETLRATSERLSAQLHGGQPLVKPDESTEDAFQRLLNDALNERAKYRSIGQRVEDEGGA</sequence>
<feature type="compositionally biased region" description="Basic residues" evidence="1">
    <location>
        <begin position="1"/>
        <end position="13"/>
    </location>
</feature>
<evidence type="ECO:0000256" key="1">
    <source>
        <dbReference type="SAM" id="MobiDB-lite"/>
    </source>
</evidence>
<feature type="region of interest" description="Disordered" evidence="1">
    <location>
        <begin position="1"/>
        <end position="42"/>
    </location>
</feature>
<gene>
    <name evidence="2" type="ORF">OEZ49_18000</name>
</gene>
<reference evidence="2 3" key="1">
    <citation type="submission" date="2022-10" db="EMBL/GenBank/DDBJ databases">
        <title>Ruegeria sp. nov., isolated from ocean surface water.</title>
        <authorList>
            <person name="He W."/>
            <person name="Wang L."/>
            <person name="Zhang D.-F."/>
        </authorList>
    </citation>
    <scope>NUCLEOTIDE SEQUENCE [LARGE SCALE GENOMIC DNA]</scope>
    <source>
        <strain evidence="2 3">WL0004</strain>
    </source>
</reference>
<dbReference type="EMBL" id="JAOVQN010000020">
    <property type="protein sequence ID" value="MCU9839671.1"/>
    <property type="molecule type" value="Genomic_DNA"/>
</dbReference>